<feature type="domain" description="AAA+ ATPase" evidence="8">
    <location>
        <begin position="58"/>
        <end position="182"/>
    </location>
</feature>
<sequence>MVKYEIHESNQFPDRRTDNGESKMIDVWTEKHRPDTLDEVVGQEKIVERLKSFVEQDSIPHLMFTGPAGTGKTTSAIALAKDLYGDSWKQNFMETNASDDRGINVVREKIKNFARTKPVNADYKIIFLDEADNLTSDAQQALRRTMEQFSENCRFILSCNYSSKIIDPIQSRCAVFRFNRLTDEQVKQYIDRVADSEGFEISDDAKDAVLRVSEGDLRRVTNVLQTTSLNTGDIEEQDVYSASAALKPEEITKIMENALAGKFMDAREELSELMIDRGLDGQDVIASVHRELFDLDIDDRKKLELVDSLAEYEFRIAEGGTDDIQIEALLAKLADLGTR</sequence>
<dbReference type="InterPro" id="IPR027417">
    <property type="entry name" value="P-loop_NTPase"/>
</dbReference>
<dbReference type="NCBIfam" id="NF001679">
    <property type="entry name" value="PRK00440.1"/>
    <property type="match status" value="1"/>
</dbReference>
<evidence type="ECO:0000256" key="7">
    <source>
        <dbReference type="HAMAP-Rule" id="MF_01509"/>
    </source>
</evidence>
<comment type="subunit">
    <text evidence="7">Heteromultimer composed of small subunits (RfcS) and large subunits (RfcL).</text>
</comment>
<comment type="function">
    <text evidence="7">Part of the RFC clamp loader complex which loads the PCNA sliding clamp onto DNA.</text>
</comment>
<dbReference type="InterPro" id="IPR023748">
    <property type="entry name" value="Rep_factor-C_ssu_arc"/>
</dbReference>
<keyword evidence="4 7" id="KW-0547">Nucleotide-binding</keyword>
<evidence type="ECO:0000259" key="8">
    <source>
        <dbReference type="SMART" id="SM00382"/>
    </source>
</evidence>
<dbReference type="Gene3D" id="1.10.8.60">
    <property type="match status" value="1"/>
</dbReference>
<dbReference type="InterPro" id="IPR003593">
    <property type="entry name" value="AAA+_ATPase"/>
</dbReference>
<dbReference type="Gene3D" id="1.20.272.10">
    <property type="match status" value="1"/>
</dbReference>
<comment type="similarity">
    <text evidence="1 7">Belongs to the activator 1 small subunits family. RfcS subfamily.</text>
</comment>
<proteinExistence type="inferred from homology"/>
<evidence type="ECO:0000256" key="5">
    <source>
        <dbReference type="ARBA" id="ARBA00022840"/>
    </source>
</evidence>
<keyword evidence="10" id="KW-1185">Reference proteome</keyword>
<dbReference type="Proteomes" id="UP001218034">
    <property type="component" value="Chromosome"/>
</dbReference>
<dbReference type="PANTHER" id="PTHR11669">
    <property type="entry name" value="REPLICATION FACTOR C / DNA POLYMERASE III GAMMA-TAU SUBUNIT"/>
    <property type="match status" value="1"/>
</dbReference>
<evidence type="ECO:0000256" key="6">
    <source>
        <dbReference type="ARBA" id="ARBA00031749"/>
    </source>
</evidence>
<evidence type="ECO:0000313" key="10">
    <source>
        <dbReference type="Proteomes" id="UP001218034"/>
    </source>
</evidence>
<dbReference type="InterPro" id="IPR013748">
    <property type="entry name" value="Rep_factorC_C"/>
</dbReference>
<dbReference type="CDD" id="cd00009">
    <property type="entry name" value="AAA"/>
    <property type="match status" value="1"/>
</dbReference>
<keyword evidence="3 7" id="KW-0235">DNA replication</keyword>
<dbReference type="Pfam" id="PF08542">
    <property type="entry name" value="Rep_fac_C"/>
    <property type="match status" value="1"/>
</dbReference>
<name>A0ABY8CF77_9ARCH</name>
<evidence type="ECO:0000256" key="4">
    <source>
        <dbReference type="ARBA" id="ARBA00022741"/>
    </source>
</evidence>
<evidence type="ECO:0000256" key="1">
    <source>
        <dbReference type="ARBA" id="ARBA00009668"/>
    </source>
</evidence>
<dbReference type="Pfam" id="PF00004">
    <property type="entry name" value="AAA"/>
    <property type="match status" value="1"/>
</dbReference>
<evidence type="ECO:0000256" key="2">
    <source>
        <dbReference type="ARBA" id="ARBA00014164"/>
    </source>
</evidence>
<feature type="binding site" evidence="7">
    <location>
        <begin position="66"/>
        <end position="73"/>
    </location>
    <ligand>
        <name>ATP</name>
        <dbReference type="ChEBI" id="CHEBI:30616"/>
    </ligand>
</feature>
<organism evidence="9 10">
    <name type="scientific">Candidatus Nanohalococcus occultus</name>
    <dbReference type="NCBI Taxonomy" id="2978047"/>
    <lineage>
        <taxon>Archaea</taxon>
        <taxon>Candidatus Nanohalarchaeota</taxon>
        <taxon>Candidatus Nanohalarchaeota incertae sedis</taxon>
        <taxon>Candidatus Nanohalococcus</taxon>
    </lineage>
</organism>
<evidence type="ECO:0000256" key="3">
    <source>
        <dbReference type="ARBA" id="ARBA00022705"/>
    </source>
</evidence>
<dbReference type="SUPFAM" id="SSF48019">
    <property type="entry name" value="post-AAA+ oligomerization domain-like"/>
    <property type="match status" value="1"/>
</dbReference>
<protein>
    <recommendedName>
        <fullName evidence="2 7">Replication factor C small subunit</fullName>
        <shortName evidence="7">RFC small subunit</shortName>
    </recommendedName>
    <alternativeName>
        <fullName evidence="6 7">Clamp loader small subunit</fullName>
    </alternativeName>
</protein>
<dbReference type="CDD" id="cd18140">
    <property type="entry name" value="HLD_clamp_RFC"/>
    <property type="match status" value="1"/>
</dbReference>
<gene>
    <name evidence="7 9" type="primary">rfcS</name>
    <name evidence="9" type="ORF">SVXNc_0835</name>
</gene>
<dbReference type="HAMAP" id="MF_01509">
    <property type="entry name" value="RfcS"/>
    <property type="match status" value="1"/>
</dbReference>
<dbReference type="InterPro" id="IPR050238">
    <property type="entry name" value="DNA_Rep/Repair_Clamp_Loader"/>
</dbReference>
<evidence type="ECO:0000313" key="9">
    <source>
        <dbReference type="EMBL" id="WEL19842.1"/>
    </source>
</evidence>
<keyword evidence="5 7" id="KW-0067">ATP-binding</keyword>
<dbReference type="Gene3D" id="3.40.50.300">
    <property type="entry name" value="P-loop containing nucleotide triphosphate hydrolases"/>
    <property type="match status" value="1"/>
</dbReference>
<dbReference type="InterPro" id="IPR047854">
    <property type="entry name" value="RFC_lid"/>
</dbReference>
<dbReference type="InterPro" id="IPR003959">
    <property type="entry name" value="ATPase_AAA_core"/>
</dbReference>
<dbReference type="SUPFAM" id="SSF52540">
    <property type="entry name" value="P-loop containing nucleoside triphosphate hydrolases"/>
    <property type="match status" value="1"/>
</dbReference>
<reference evidence="9 10" key="1">
    <citation type="submission" date="2022-09" db="EMBL/GenBank/DDBJ databases">
        <title>Xylan utilization by haloarchaea-nanohaloarchaea associations.</title>
        <authorList>
            <person name="Yakimov M."/>
        </authorList>
    </citation>
    <scope>NUCLEOTIDE SEQUENCE [LARGE SCALE GENOMIC DNA]</scope>
    <source>
        <strain evidence="9 10">SVXNc</strain>
    </source>
</reference>
<dbReference type="SMART" id="SM00382">
    <property type="entry name" value="AAA"/>
    <property type="match status" value="1"/>
</dbReference>
<dbReference type="PANTHER" id="PTHR11669:SF20">
    <property type="entry name" value="REPLICATION FACTOR C SUBUNIT 4"/>
    <property type="match status" value="1"/>
</dbReference>
<accession>A0ABY8CF77</accession>
<dbReference type="InterPro" id="IPR008921">
    <property type="entry name" value="DNA_pol3_clamp-load_cplx_C"/>
</dbReference>
<dbReference type="EMBL" id="CP104395">
    <property type="protein sequence ID" value="WEL19842.1"/>
    <property type="molecule type" value="Genomic_DNA"/>
</dbReference>